<name>A0ABQ2ZG09_9GAMM</name>
<organism evidence="1 2">
    <name type="scientific">Litchfieldella qijiaojingensis</name>
    <dbReference type="NCBI Taxonomy" id="980347"/>
    <lineage>
        <taxon>Bacteria</taxon>
        <taxon>Pseudomonadati</taxon>
        <taxon>Pseudomonadota</taxon>
        <taxon>Gammaproteobacteria</taxon>
        <taxon>Oceanospirillales</taxon>
        <taxon>Halomonadaceae</taxon>
        <taxon>Litchfieldella</taxon>
    </lineage>
</organism>
<dbReference type="Proteomes" id="UP000653056">
    <property type="component" value="Unassembled WGS sequence"/>
</dbReference>
<accession>A0ABQ2ZG09</accession>
<gene>
    <name evidence="1" type="ORF">GCM10007160_43290</name>
</gene>
<keyword evidence="2" id="KW-1185">Reference proteome</keyword>
<dbReference type="EMBL" id="BMXS01000046">
    <property type="protein sequence ID" value="GGY11686.1"/>
    <property type="molecule type" value="Genomic_DNA"/>
</dbReference>
<reference evidence="2" key="1">
    <citation type="journal article" date="2019" name="Int. J. Syst. Evol. Microbiol.">
        <title>The Global Catalogue of Microorganisms (GCM) 10K type strain sequencing project: providing services to taxonomists for standard genome sequencing and annotation.</title>
        <authorList>
            <consortium name="The Broad Institute Genomics Platform"/>
            <consortium name="The Broad Institute Genome Sequencing Center for Infectious Disease"/>
            <person name="Wu L."/>
            <person name="Ma J."/>
        </authorList>
    </citation>
    <scope>NUCLEOTIDE SEQUENCE [LARGE SCALE GENOMIC DNA]</scope>
    <source>
        <strain evidence="2">KCTC 22228</strain>
    </source>
</reference>
<protein>
    <submittedName>
        <fullName evidence="1">Uncharacterized protein</fullName>
    </submittedName>
</protein>
<proteinExistence type="predicted"/>
<sequence length="201" mass="21644">MIVQVGSQFPQTSRGLWKGLGRLTGQLVHQGREVLDHFRLLVQQVSLRVQQAGGHPAIAFIPGGVCDNCGGNILPARRLEQCRCVAQACQPVGIDIQHQVGPGLVVDGIAGVHPVRVHQYQVPGIDVVLVMTVAKRALTLGDGAQGPMRMAVWCIADLTAVIDLAQLHMGHTRIAPEQGFVWICHGLVIPERLVIHRGPDA</sequence>
<comment type="caution">
    <text evidence="1">The sequence shown here is derived from an EMBL/GenBank/DDBJ whole genome shotgun (WGS) entry which is preliminary data.</text>
</comment>
<evidence type="ECO:0000313" key="2">
    <source>
        <dbReference type="Proteomes" id="UP000653056"/>
    </source>
</evidence>
<evidence type="ECO:0000313" key="1">
    <source>
        <dbReference type="EMBL" id="GGY11686.1"/>
    </source>
</evidence>